<reference evidence="2" key="1">
    <citation type="submission" date="2018-07" db="EMBL/GenBank/DDBJ databases">
        <authorList>
            <person name="Peiro R."/>
            <person name="Begona"/>
            <person name="Cbmso G."/>
            <person name="Lopez M."/>
            <person name="Gonzalez S."/>
        </authorList>
    </citation>
    <scope>NUCLEOTIDE SEQUENCE [LARGE SCALE GENOMIC DNA]</scope>
</reference>
<proteinExistence type="predicted"/>
<organism evidence="1 2">
    <name type="scientific">Ciceribacter selenitireducens ATCC BAA-1503</name>
    <dbReference type="NCBI Taxonomy" id="1336235"/>
    <lineage>
        <taxon>Bacteria</taxon>
        <taxon>Pseudomonadati</taxon>
        <taxon>Pseudomonadota</taxon>
        <taxon>Alphaproteobacteria</taxon>
        <taxon>Hyphomicrobiales</taxon>
        <taxon>Rhizobiaceae</taxon>
        <taxon>Ciceribacter</taxon>
    </lineage>
</organism>
<protein>
    <submittedName>
        <fullName evidence="1">Uncharacterized protein</fullName>
    </submittedName>
</protein>
<evidence type="ECO:0000313" key="2">
    <source>
        <dbReference type="Proteomes" id="UP000254764"/>
    </source>
</evidence>
<sequence length="43" mass="4800">MDATHGRPVPIRPIVRLFVRILSVNLSSQHLPDEPTTAHSLKV</sequence>
<keyword evidence="2" id="KW-1185">Reference proteome</keyword>
<name>A0A376ALQ7_9HYPH</name>
<gene>
    <name evidence="1" type="ORF">RHIZ70_4450</name>
</gene>
<dbReference type="Proteomes" id="UP000254764">
    <property type="component" value="Unassembled WGS sequence"/>
</dbReference>
<dbReference type="AlphaFoldDB" id="A0A376ALQ7"/>
<dbReference type="EMBL" id="UEYP01000009">
    <property type="protein sequence ID" value="SSC68742.1"/>
    <property type="molecule type" value="Genomic_DNA"/>
</dbReference>
<evidence type="ECO:0000313" key="1">
    <source>
        <dbReference type="EMBL" id="SSC68742.1"/>
    </source>
</evidence>
<accession>A0A376ALQ7</accession>